<comment type="cofactor">
    <cofactor evidence="1">
        <name>pyridoxal 5'-phosphate</name>
        <dbReference type="ChEBI" id="CHEBI:597326"/>
    </cofactor>
</comment>
<comment type="caution">
    <text evidence="4">The sequence shown here is derived from an EMBL/GenBank/DDBJ whole genome shotgun (WGS) entry which is preliminary data.</text>
</comment>
<dbReference type="AlphaFoldDB" id="A0A3N6NKC5"/>
<dbReference type="EMBL" id="RCBY01000103">
    <property type="protein sequence ID" value="RQH38013.1"/>
    <property type="molecule type" value="Genomic_DNA"/>
</dbReference>
<dbReference type="SUPFAM" id="SSF53686">
    <property type="entry name" value="Tryptophan synthase beta subunit-like PLP-dependent enzymes"/>
    <property type="match status" value="1"/>
</dbReference>
<evidence type="ECO:0000313" key="5">
    <source>
        <dbReference type="Proteomes" id="UP000269154"/>
    </source>
</evidence>
<evidence type="ECO:0000256" key="1">
    <source>
        <dbReference type="ARBA" id="ARBA00001933"/>
    </source>
</evidence>
<keyword evidence="2" id="KW-0663">Pyridoxal phosphate</keyword>
<dbReference type="GO" id="GO:1901605">
    <property type="term" value="P:alpha-amino acid metabolic process"/>
    <property type="evidence" value="ECO:0007669"/>
    <property type="project" value="UniProtKB-ARBA"/>
</dbReference>
<dbReference type="InterPro" id="IPR050214">
    <property type="entry name" value="Cys_Synth/Cystath_Beta-Synth"/>
</dbReference>
<dbReference type="PANTHER" id="PTHR10314">
    <property type="entry name" value="CYSTATHIONINE BETA-SYNTHASE"/>
    <property type="match status" value="1"/>
</dbReference>
<gene>
    <name evidence="4" type="ORF">D5R40_17835</name>
</gene>
<dbReference type="Proteomes" id="UP000269154">
    <property type="component" value="Unassembled WGS sequence"/>
</dbReference>
<dbReference type="Pfam" id="PF00291">
    <property type="entry name" value="PALP"/>
    <property type="match status" value="1"/>
</dbReference>
<dbReference type="InterPro" id="IPR001926">
    <property type="entry name" value="TrpB-like_PALP"/>
</dbReference>
<proteinExistence type="predicted"/>
<organism evidence="4 5">
    <name type="scientific">Okeania hirsuta</name>
    <dbReference type="NCBI Taxonomy" id="1458930"/>
    <lineage>
        <taxon>Bacteria</taxon>
        <taxon>Bacillati</taxon>
        <taxon>Cyanobacteriota</taxon>
        <taxon>Cyanophyceae</taxon>
        <taxon>Oscillatoriophycideae</taxon>
        <taxon>Oscillatoriales</taxon>
        <taxon>Microcoleaceae</taxon>
        <taxon>Okeania</taxon>
    </lineage>
</organism>
<evidence type="ECO:0000256" key="2">
    <source>
        <dbReference type="ARBA" id="ARBA00022898"/>
    </source>
</evidence>
<dbReference type="OrthoDB" id="9808024at2"/>
<dbReference type="Gene3D" id="3.40.50.1100">
    <property type="match status" value="2"/>
</dbReference>
<reference evidence="4 5" key="1">
    <citation type="journal article" date="2018" name="ACS Chem. Biol.">
        <title>Ketoreductase domain dysfunction expands chemodiversity: malyngamide biosynthesis in the cyanobacterium Okeania hirsuta.</title>
        <authorList>
            <person name="Moss N.A."/>
            <person name="Leao T."/>
            <person name="Rankin M."/>
            <person name="McCullough T.M."/>
            <person name="Qu P."/>
            <person name="Korobeynikov A."/>
            <person name="Smith J.L."/>
            <person name="Gerwick L."/>
            <person name="Gerwick W.H."/>
        </authorList>
    </citation>
    <scope>NUCLEOTIDE SEQUENCE [LARGE SCALE GENOMIC DNA]</scope>
    <source>
        <strain evidence="4 5">PAB10Feb10-1</strain>
    </source>
</reference>
<feature type="domain" description="Tryptophan synthase beta chain-like PALP" evidence="3">
    <location>
        <begin position="7"/>
        <end position="121"/>
    </location>
</feature>
<dbReference type="RefSeq" id="WP_124147393.1">
    <property type="nucleotide sequence ID" value="NZ_CAWOKI010000258.1"/>
</dbReference>
<keyword evidence="5" id="KW-1185">Reference proteome</keyword>
<evidence type="ECO:0000259" key="3">
    <source>
        <dbReference type="Pfam" id="PF00291"/>
    </source>
</evidence>
<name>A0A3N6NKC5_9CYAN</name>
<dbReference type="InterPro" id="IPR036052">
    <property type="entry name" value="TrpB-like_PALP_sf"/>
</dbReference>
<evidence type="ECO:0000313" key="4">
    <source>
        <dbReference type="EMBL" id="RQH38013.1"/>
    </source>
</evidence>
<sequence length="135" mass="14734">MKAPRFTDLIGNTPLIDLTRLVSENSAELYAKCEFINPGFSLKDRMANYILDVAEAQGKLKRGDVIVCSSSGNTGCSFAMLGKIRGYHVVIVTSNKCSIEKQNHIKALNADLIVVTQDTYMSYGAINSIKIIGQS</sequence>
<protein>
    <submittedName>
        <fullName evidence="4">Pyridoxal-phosphate dependent enzyme</fullName>
    </submittedName>
</protein>
<accession>A0A3N6NKC5</accession>